<evidence type="ECO:0000256" key="1">
    <source>
        <dbReference type="SAM" id="SignalP"/>
    </source>
</evidence>
<reference evidence="2" key="1">
    <citation type="submission" date="2022-04" db="EMBL/GenBank/DDBJ databases">
        <title>Consumption of N2O by Flavobacterium azooxidireducens sp. nov. isolated from Decomposing Leaf Litter of Phragmites australis (Cav.).</title>
        <authorList>
            <person name="Behrendt U."/>
            <person name="Spanner T."/>
            <person name="Augustin J."/>
            <person name="Horn M.A."/>
            <person name="Kolb S."/>
            <person name="Ulrich A."/>
        </authorList>
    </citation>
    <scope>NUCLEOTIDE SEQUENCE</scope>
    <source>
        <strain evidence="2">IGB 4-14</strain>
    </source>
</reference>
<accession>A0ABY4KF76</accession>
<dbReference type="Proteomes" id="UP000830583">
    <property type="component" value="Chromosome"/>
</dbReference>
<evidence type="ECO:0000313" key="2">
    <source>
        <dbReference type="EMBL" id="UPQ79461.1"/>
    </source>
</evidence>
<dbReference type="RefSeq" id="WP_248434606.1">
    <property type="nucleotide sequence ID" value="NZ_CP096205.1"/>
</dbReference>
<protein>
    <submittedName>
        <fullName evidence="2">Uncharacterized protein</fullName>
    </submittedName>
</protein>
<proteinExistence type="predicted"/>
<feature type="chain" id="PRO_5045975092" evidence="1">
    <location>
        <begin position="20"/>
        <end position="305"/>
    </location>
</feature>
<organism evidence="2 3">
    <name type="scientific">Flavobacterium azooxidireducens</name>
    <dbReference type="NCBI Taxonomy" id="1871076"/>
    <lineage>
        <taxon>Bacteria</taxon>
        <taxon>Pseudomonadati</taxon>
        <taxon>Bacteroidota</taxon>
        <taxon>Flavobacteriia</taxon>
        <taxon>Flavobacteriales</taxon>
        <taxon>Flavobacteriaceae</taxon>
        <taxon>Flavobacterium</taxon>
    </lineage>
</organism>
<gene>
    <name evidence="2" type="ORF">M0M57_01165</name>
</gene>
<keyword evidence="3" id="KW-1185">Reference proteome</keyword>
<dbReference type="EMBL" id="CP096205">
    <property type="protein sequence ID" value="UPQ79461.1"/>
    <property type="molecule type" value="Genomic_DNA"/>
</dbReference>
<keyword evidence="1" id="KW-0732">Signal</keyword>
<sequence length="305" mass="34065">MKKVTLLLFLVATQFVSHGQVPVNQSSKVDGLRPITPTQSSPNVVTPAIKSGNINYNPKLPNSSSKGFKSVAINTRNGGVWIIDENDRLRGTHFHYQSLGTATITNNSKVENLTVDAGAVLVHSKDGLGMMRGGNADPEHVRRIQVGGLPDFPMPNTTYIYCDTESTDRYWYLNEKKYIKSAKNSTLSTNIPPENAAKMFTAYNRRFFMIDMDDNLLMWKPGFEEWKKMGAIKAKHLTTDAGLSTPLWYVGIDNLVYQLSTEEPTPTPMNAKAKAIAVFGSQLYYIGLDGFLYLRVKNNDIKIEF</sequence>
<name>A0ABY4KF76_9FLAO</name>
<evidence type="ECO:0000313" key="3">
    <source>
        <dbReference type="Proteomes" id="UP000830583"/>
    </source>
</evidence>
<feature type="signal peptide" evidence="1">
    <location>
        <begin position="1"/>
        <end position="19"/>
    </location>
</feature>